<feature type="domain" description="AB hydrolase-1" evidence="1">
    <location>
        <begin position="3"/>
        <end position="221"/>
    </location>
</feature>
<organism evidence="2 3">
    <name type="scientific">Gryllotalpicola reticulitermitis</name>
    <dbReference type="NCBI Taxonomy" id="1184153"/>
    <lineage>
        <taxon>Bacteria</taxon>
        <taxon>Bacillati</taxon>
        <taxon>Actinomycetota</taxon>
        <taxon>Actinomycetes</taxon>
        <taxon>Micrococcales</taxon>
        <taxon>Microbacteriaceae</taxon>
        <taxon>Gryllotalpicola</taxon>
    </lineage>
</organism>
<dbReference type="SUPFAM" id="SSF53474">
    <property type="entry name" value="alpha/beta-Hydrolases"/>
    <property type="match status" value="1"/>
</dbReference>
<accession>A0ABV8Q2U5</accession>
<dbReference type="Pfam" id="PF12697">
    <property type="entry name" value="Abhydrolase_6"/>
    <property type="match status" value="1"/>
</dbReference>
<proteinExistence type="predicted"/>
<dbReference type="Gene3D" id="3.40.50.1820">
    <property type="entry name" value="alpha/beta hydrolase"/>
    <property type="match status" value="1"/>
</dbReference>
<sequence length="230" mass="25083">MDVIMLPGYWLRGTSWDEVEPIIATAGHVPHPLTLPGLDPDAKVADTSLQTQIDAVVAAIDGFAKPVVLVAHSGASVAANGAVDARPDKVSRVVYVDTLPMPERGVSESEYPADGDAVPLPDFGLFDERELKDLTPEQFERFRSLAAPEPLGVVTAPIELHDARRHEVPITMICTSMPSSVAKGFIEQHHPWVSELEQFREISWVDIDTGHWPQFTRPRELGDAIVAALA</sequence>
<comment type="caution">
    <text evidence="2">The sequence shown here is derived from an EMBL/GenBank/DDBJ whole genome shotgun (WGS) entry which is preliminary data.</text>
</comment>
<keyword evidence="2" id="KW-0378">Hydrolase</keyword>
<dbReference type="EMBL" id="JBHSCN010000003">
    <property type="protein sequence ID" value="MFC4242741.1"/>
    <property type="molecule type" value="Genomic_DNA"/>
</dbReference>
<dbReference type="InterPro" id="IPR029058">
    <property type="entry name" value="AB_hydrolase_fold"/>
</dbReference>
<gene>
    <name evidence="2" type="ORF">ACFOYW_05090</name>
</gene>
<evidence type="ECO:0000313" key="3">
    <source>
        <dbReference type="Proteomes" id="UP001595900"/>
    </source>
</evidence>
<name>A0ABV8Q2U5_9MICO</name>
<evidence type="ECO:0000313" key="2">
    <source>
        <dbReference type="EMBL" id="MFC4242741.1"/>
    </source>
</evidence>
<dbReference type="Proteomes" id="UP001595900">
    <property type="component" value="Unassembled WGS sequence"/>
</dbReference>
<dbReference type="GO" id="GO:0016787">
    <property type="term" value="F:hydrolase activity"/>
    <property type="evidence" value="ECO:0007669"/>
    <property type="project" value="UniProtKB-KW"/>
</dbReference>
<dbReference type="RefSeq" id="WP_390227652.1">
    <property type="nucleotide sequence ID" value="NZ_JBHSCN010000003.1"/>
</dbReference>
<keyword evidence="3" id="KW-1185">Reference proteome</keyword>
<protein>
    <submittedName>
        <fullName evidence="2">Alpha/beta fold hydrolase</fullName>
    </submittedName>
</protein>
<dbReference type="InterPro" id="IPR000073">
    <property type="entry name" value="AB_hydrolase_1"/>
</dbReference>
<evidence type="ECO:0000259" key="1">
    <source>
        <dbReference type="Pfam" id="PF12697"/>
    </source>
</evidence>
<reference evidence="3" key="1">
    <citation type="journal article" date="2019" name="Int. J. Syst. Evol. Microbiol.">
        <title>The Global Catalogue of Microorganisms (GCM) 10K type strain sequencing project: providing services to taxonomists for standard genome sequencing and annotation.</title>
        <authorList>
            <consortium name="The Broad Institute Genomics Platform"/>
            <consortium name="The Broad Institute Genome Sequencing Center for Infectious Disease"/>
            <person name="Wu L."/>
            <person name="Ma J."/>
        </authorList>
    </citation>
    <scope>NUCLEOTIDE SEQUENCE [LARGE SCALE GENOMIC DNA]</scope>
    <source>
        <strain evidence="3">CGMCC 1.10363</strain>
    </source>
</reference>